<dbReference type="GO" id="GO:0005737">
    <property type="term" value="C:cytoplasm"/>
    <property type="evidence" value="ECO:0007669"/>
    <property type="project" value="UniProtKB-SubCell"/>
</dbReference>
<proteinExistence type="predicted"/>
<feature type="compositionally biased region" description="Low complexity" evidence="9">
    <location>
        <begin position="952"/>
        <end position="963"/>
    </location>
</feature>
<accession>A0A418CLX7</accession>
<dbReference type="Proteomes" id="UP000285712">
    <property type="component" value="Unassembled WGS sequence"/>
</dbReference>
<reference evidence="11 12" key="1">
    <citation type="submission" date="2018-08" db="EMBL/GenBank/DDBJ databases">
        <title>Aphanomyces genome sequencing and annotation.</title>
        <authorList>
            <person name="Minardi D."/>
            <person name="Oidtmann B."/>
            <person name="Van Der Giezen M."/>
            <person name="Studholme D.J."/>
        </authorList>
    </citation>
    <scope>NUCLEOTIDE SEQUENCE [LARGE SCALE GENOMIC DNA]</scope>
    <source>
        <strain evidence="11 12">Sv</strain>
    </source>
</reference>
<evidence type="ECO:0000256" key="1">
    <source>
        <dbReference type="ARBA" id="ARBA00004123"/>
    </source>
</evidence>
<feature type="compositionally biased region" description="Polar residues" evidence="9">
    <location>
        <begin position="1460"/>
        <end position="1473"/>
    </location>
</feature>
<dbReference type="PROSITE" id="PS50077">
    <property type="entry name" value="HEAT_REPEAT"/>
    <property type="match status" value="1"/>
</dbReference>
<name>A0A418CLX7_APHAT</name>
<evidence type="ECO:0000313" key="11">
    <source>
        <dbReference type="EMBL" id="RHY82430.1"/>
    </source>
</evidence>
<dbReference type="GO" id="GO:0006606">
    <property type="term" value="P:protein import into nucleus"/>
    <property type="evidence" value="ECO:0007669"/>
    <property type="project" value="InterPro"/>
</dbReference>
<dbReference type="PANTHER" id="PTHR10527">
    <property type="entry name" value="IMPORTIN BETA"/>
    <property type="match status" value="1"/>
</dbReference>
<dbReference type="InterPro" id="IPR011989">
    <property type="entry name" value="ARM-like"/>
</dbReference>
<keyword evidence="7" id="KW-0539">Nucleus</keyword>
<dbReference type="VEuPathDB" id="FungiDB:H257_09967"/>
<dbReference type="VEuPathDB" id="FungiDB:H257_09966"/>
<feature type="compositionally biased region" description="Low complexity" evidence="9">
    <location>
        <begin position="809"/>
        <end position="818"/>
    </location>
</feature>
<dbReference type="SUPFAM" id="SSF48371">
    <property type="entry name" value="ARM repeat"/>
    <property type="match status" value="1"/>
</dbReference>
<protein>
    <recommendedName>
        <fullName evidence="10">IPO4/5-like TPR repeats domain-containing protein</fullName>
    </recommendedName>
</protein>
<keyword evidence="3" id="KW-0813">Transport</keyword>
<feature type="region of interest" description="Disordered" evidence="9">
    <location>
        <begin position="1452"/>
        <end position="1479"/>
    </location>
</feature>
<evidence type="ECO:0000313" key="12">
    <source>
        <dbReference type="Proteomes" id="UP000285712"/>
    </source>
</evidence>
<dbReference type="InterPro" id="IPR057672">
    <property type="entry name" value="TPR_IPO4/5"/>
</dbReference>
<dbReference type="EMBL" id="QUTG01007560">
    <property type="protein sequence ID" value="RHY82430.1"/>
    <property type="molecule type" value="Genomic_DNA"/>
</dbReference>
<evidence type="ECO:0000256" key="9">
    <source>
        <dbReference type="SAM" id="MobiDB-lite"/>
    </source>
</evidence>
<feature type="region of interest" description="Disordered" evidence="9">
    <location>
        <begin position="809"/>
        <end position="834"/>
    </location>
</feature>
<dbReference type="Pfam" id="PF25780">
    <property type="entry name" value="TPR_IPO5"/>
    <property type="match status" value="1"/>
</dbReference>
<gene>
    <name evidence="11" type="ORF">DYB35_000193</name>
</gene>
<feature type="repeat" description="HEAT" evidence="8">
    <location>
        <begin position="119"/>
        <end position="157"/>
    </location>
</feature>
<feature type="region of interest" description="Disordered" evidence="9">
    <location>
        <begin position="942"/>
        <end position="966"/>
    </location>
</feature>
<keyword evidence="4" id="KW-0963">Cytoplasm</keyword>
<evidence type="ECO:0000256" key="5">
    <source>
        <dbReference type="ARBA" id="ARBA00022737"/>
    </source>
</evidence>
<evidence type="ECO:0000256" key="2">
    <source>
        <dbReference type="ARBA" id="ARBA00004496"/>
    </source>
</evidence>
<evidence type="ECO:0000256" key="7">
    <source>
        <dbReference type="ARBA" id="ARBA00023242"/>
    </source>
</evidence>
<feature type="domain" description="IPO4/5-like TPR repeats" evidence="10">
    <location>
        <begin position="95"/>
        <end position="214"/>
    </location>
</feature>
<keyword evidence="5" id="KW-0677">Repeat</keyword>
<evidence type="ECO:0000256" key="3">
    <source>
        <dbReference type="ARBA" id="ARBA00022448"/>
    </source>
</evidence>
<evidence type="ECO:0000256" key="6">
    <source>
        <dbReference type="ARBA" id="ARBA00022927"/>
    </source>
</evidence>
<comment type="caution">
    <text evidence="11">The sequence shown here is derived from an EMBL/GenBank/DDBJ whole genome shotgun (WGS) entry which is preliminary data.</text>
</comment>
<evidence type="ECO:0000256" key="8">
    <source>
        <dbReference type="PROSITE-ProRule" id="PRU00103"/>
    </source>
</evidence>
<sequence>MLHTDVIRALLSNDNAIRHQAESTYTQIKARQPVELATALLTLTCVQTNPSDVETRTFAPVLLRRLVETEGLPNDAAYRAQMKAQLLAALVQESQPSIRRKVSHVVAQIARQDASWPELLPSIVHLTQSPDASIQVTALDVLAMLAEYTGATLKVHHEQLTHLFTSFIASSTASKASRVAAWKALSAFVLHLESNDALQPFSQILPPFLQKDKEATDMCDAGAVAIDRVAHSVGGKVFVPLILPFVAQYLEDVTWQRQHAALYALGLMAEGSKDHLFQVLDVWLPRILAKLQDPNNHPQQAITAVACVAKVVGDAFVLHYSVFMPVAAQLLMQSKGKSYALLRGKAMECVALIGQAVGKHAFLTDAKAVMDILLCHDTDDSGVEMQYLTQACVRIASVLQEDFVTYLPLIVPKLLHQAATKPDVVLVDWNEATNDDGDDDGIQEIVVDVPGQGKKKLQIQTSALQDKELGLNMIYQLALDLRGSFLPYVEPALQVIIPLLQFEYLDTVRMLSGLSLAKLLDAAIAGSDVSSATPQHVLELIFEPLLTVRYIKQYKQDSVPLFVEHIAPVISAYLDPSFPAEIRAHFICILDDVLEFGGAAVPPILPSLLTHLWNVRDLNSWLNCLPLQSDAIEARTVHAEFVSMVENANMDLLGDNFANLPLVLKKFADILALDLDEEFDPVLDDDTKARLATVLRHIQTSFPPAAVQAAWTTLSDEDQQVFSTLSGEVVLTQFELNTDEIKQLQLPVELKSFCVGKLRLRVPLVHLTTQSAEVATNSHLWDLDSLYVAEQSKIFLMTLLLDHFASDSTTPSTPSSLPVHNTNNQPPRGGGIPQGGPLTPSLIALIQNSHIIIERIHVRFEDGLTSDHVVDVDSATSSSSSYALGVTLASLVVLPSTPSTSTFAHDKKLSLTQLSIYLKSDDRFEDMSPDERAIAFRAPFERDGTKTSPLGTISTTSASTSSPPKYPPPLAVLEPLSLDVRVQMNLVPVIQLAVQMHVPLVHMNMSPSHYQYLDAFLTHVDRFDRYSLYRRFRPVQSTPLLTGETKRATNWKDWWRYAIVAVMMDLNDPVRRKPTWRSTLNLVLVGLQYTALRRQITPFLIRQTMGTAYAQSTALRPAEPVHQPEEDNASAAALAKKLWHRQLCIDASFRPIIVAKLRALAVRQLALQDHKTVVTTKLHNVTKGRLTLTVVGVYGIPKPMVLFCKVKVGHKGTPYTGDLVHCERSLSDSNFDALVAQSFEFKVQGTPNEDILHVNLFDRWPMFNQFVGKLRLPLPELTRTRYNLDLALNDVAPPSSTSEDQLVVHLQALQYCLNMVVPAHLKHALVLGRFDMHFETTTCRQSSSSAATDEVHHPPALRCTKTPFFQAPRRIPTQKPQDNDEQSLPPFASFDQVIDSNHPVQSKLVTQDIQVTVDVPVVLRHVRFVLDKVPERTVLSSLLASPVIQAMMKHIRGRGGSGGQSEDCSPDEITSQTSNPPNNSPLNVLEAVIPSSSLHVVGGKGLPTEVKSGASATVLRTEHDMSWVLAQLARIRRVAKRQLAVDARPFYDNPTVTSRGKIDRFEYEIHALERQLAHFRVLIRQVIAAPQTYGINSVDCDSLRLMVGYPKVIDTTLTTISNAQFDVVRMLLKQGMTVLKHNVRKGDPSWRVLWLLLPPDKNTPATTEYPMLPLSSIANVVTNVMTPALARTGHPQALDTYLVLQVEDELKPISLEFASNDIRDQVGVTLARLLAGLK</sequence>
<dbReference type="Gene3D" id="1.25.10.10">
    <property type="entry name" value="Leucine-rich Repeat Variant"/>
    <property type="match status" value="3"/>
</dbReference>
<dbReference type="InterPro" id="IPR040122">
    <property type="entry name" value="Importin_beta"/>
</dbReference>
<comment type="subcellular location">
    <subcellularLocation>
        <location evidence="2">Cytoplasm</location>
    </subcellularLocation>
    <subcellularLocation>
        <location evidence="1">Nucleus</location>
    </subcellularLocation>
</comment>
<evidence type="ECO:0000256" key="4">
    <source>
        <dbReference type="ARBA" id="ARBA00022490"/>
    </source>
</evidence>
<dbReference type="InterPro" id="IPR021133">
    <property type="entry name" value="HEAT_type_2"/>
</dbReference>
<dbReference type="InterPro" id="IPR016024">
    <property type="entry name" value="ARM-type_fold"/>
</dbReference>
<organism evidence="11 12">
    <name type="scientific">Aphanomyces astaci</name>
    <name type="common">Crayfish plague agent</name>
    <dbReference type="NCBI Taxonomy" id="112090"/>
    <lineage>
        <taxon>Eukaryota</taxon>
        <taxon>Sar</taxon>
        <taxon>Stramenopiles</taxon>
        <taxon>Oomycota</taxon>
        <taxon>Saprolegniomycetes</taxon>
        <taxon>Saprolegniales</taxon>
        <taxon>Verrucalvaceae</taxon>
        <taxon>Aphanomyces</taxon>
    </lineage>
</organism>
<keyword evidence="6" id="KW-0653">Protein transport</keyword>
<evidence type="ECO:0000259" key="10">
    <source>
        <dbReference type="Pfam" id="PF25780"/>
    </source>
</evidence>